<proteinExistence type="predicted"/>
<reference evidence="1 2" key="1">
    <citation type="submission" date="2021-10" db="EMBL/GenBank/DDBJ databases">
        <title>Alishewanella koreense sp. nov. isolated from seawater of southwestern coast in South Korea and the proposal for the reclassification of Rheinheimera perlucida and Rheinheimera tuosuensis as Arsukibacterium perlucida and Arsukibacterium tuosuensis.</title>
        <authorList>
            <person name="Kim K.H."/>
            <person name="Ruan W."/>
            <person name="Kim K.R."/>
            <person name="Baek J.H."/>
            <person name="Jeon C.O."/>
        </authorList>
    </citation>
    <scope>NUCLEOTIDE SEQUENCE [LARGE SCALE GENOMIC DNA]</scope>
    <source>
        <strain evidence="1 2">16-MA</strain>
    </source>
</reference>
<name>A0ABS8C1F4_9ALTE</name>
<protein>
    <submittedName>
        <fullName evidence="1">Uncharacterized protein</fullName>
    </submittedName>
</protein>
<organism evidence="1 2">
    <name type="scientific">Alishewanella maricola</name>
    <dbReference type="NCBI Taxonomy" id="2795740"/>
    <lineage>
        <taxon>Bacteria</taxon>
        <taxon>Pseudomonadati</taxon>
        <taxon>Pseudomonadota</taxon>
        <taxon>Gammaproteobacteria</taxon>
        <taxon>Alteromonadales</taxon>
        <taxon>Alteromonadaceae</taxon>
        <taxon>Alishewanella</taxon>
    </lineage>
</organism>
<evidence type="ECO:0000313" key="2">
    <source>
        <dbReference type="Proteomes" id="UP000633814"/>
    </source>
</evidence>
<keyword evidence="2" id="KW-1185">Reference proteome</keyword>
<dbReference type="RefSeq" id="WP_226750245.1">
    <property type="nucleotide sequence ID" value="NZ_JAEINI020000002.1"/>
</dbReference>
<comment type="caution">
    <text evidence="1">The sequence shown here is derived from an EMBL/GenBank/DDBJ whole genome shotgun (WGS) entry which is preliminary data.</text>
</comment>
<accession>A0ABS8C1F4</accession>
<dbReference type="Proteomes" id="UP000633814">
    <property type="component" value="Unassembled WGS sequence"/>
</dbReference>
<evidence type="ECO:0000313" key="1">
    <source>
        <dbReference type="EMBL" id="MCB5226157.1"/>
    </source>
</evidence>
<gene>
    <name evidence="1" type="ORF">JAO78_004945</name>
</gene>
<sequence>MKWIMLVLLVIAAAFYLTPVTVNGSIYVVTNARETVNMPLTEVRAFDREQFLKEWNNQSTQRLNMNCGIGPTEVEMSKLDLQRLREGPNKVPNWREMNEIYKACSFGALIWENPRFQPIANMITDKNGDFSFKVNRFKDVIIFSKGSRKVIGDEENYVWLHKMPAKTLVLSQKIELHNMHQVHGLRTVDYSIN</sequence>
<dbReference type="EMBL" id="JAEINI020000002">
    <property type="protein sequence ID" value="MCB5226157.1"/>
    <property type="molecule type" value="Genomic_DNA"/>
</dbReference>